<evidence type="ECO:0000259" key="1">
    <source>
        <dbReference type="PROSITE" id="PS51186"/>
    </source>
</evidence>
<dbReference type="InterPro" id="IPR016181">
    <property type="entry name" value="Acyl_CoA_acyltransferase"/>
</dbReference>
<evidence type="ECO:0000313" key="2">
    <source>
        <dbReference type="EMBL" id="PJF47686.1"/>
    </source>
</evidence>
<dbReference type="SUPFAM" id="SSF55729">
    <property type="entry name" value="Acyl-CoA N-acyltransferases (Nat)"/>
    <property type="match status" value="1"/>
</dbReference>
<dbReference type="PROSITE" id="PS51186">
    <property type="entry name" value="GNAT"/>
    <property type="match status" value="1"/>
</dbReference>
<protein>
    <recommendedName>
        <fullName evidence="1">N-acetyltransferase domain-containing protein</fullName>
    </recommendedName>
</protein>
<feature type="domain" description="N-acetyltransferase" evidence="1">
    <location>
        <begin position="112"/>
        <end position="246"/>
    </location>
</feature>
<dbReference type="EMBL" id="PGTN01000038">
    <property type="protein sequence ID" value="PJF47686.1"/>
    <property type="molecule type" value="Genomic_DNA"/>
</dbReference>
<dbReference type="Proteomes" id="UP000230790">
    <property type="component" value="Unassembled WGS sequence"/>
</dbReference>
<sequence length="246" mass="26764">MLDYGSTGMADDITARRALAARLLTPGYADALTGYFALEHDPRRTRLHVQTDPHGQPLAFVAVCQTGLDLFRPLVVMRGDDPLALQQALRDALAPHRQYLFNVQPSTRPQLEAIGQLHGESIHAVYALNSDDFTPVINILVQTSKTPDGMLRAVIRARDGSNVAEAGTTWISSRYAEVFVCVAEGARGRGLGKSVVSAISTQVLEMGRTPLYVVHPANIASVRLAERLGYRDTGARELSGVMSRSR</sequence>
<dbReference type="Pfam" id="PF08445">
    <property type="entry name" value="FR47"/>
    <property type="match status" value="1"/>
</dbReference>
<evidence type="ECO:0000313" key="3">
    <source>
        <dbReference type="Proteomes" id="UP000230790"/>
    </source>
</evidence>
<proteinExistence type="predicted"/>
<gene>
    <name evidence="2" type="ORF">CUN48_07380</name>
</gene>
<dbReference type="Gene3D" id="3.40.630.30">
    <property type="match status" value="1"/>
</dbReference>
<accession>A0A2M8QCZ7</accession>
<reference evidence="2 3" key="1">
    <citation type="submission" date="2017-11" db="EMBL/GenBank/DDBJ databases">
        <title>Evolution of Phototrophy in the Chloroflexi Phylum Driven by Horizontal Gene Transfer.</title>
        <authorList>
            <person name="Ward L.M."/>
            <person name="Hemp J."/>
            <person name="Shih P.M."/>
            <person name="Mcglynn S.E."/>
            <person name="Fischer W."/>
        </authorList>
    </citation>
    <scope>NUCLEOTIDE SEQUENCE [LARGE SCALE GENOMIC DNA]</scope>
    <source>
        <strain evidence="2">JP3_7</strain>
    </source>
</reference>
<name>A0A2M8QCZ7_9CHLR</name>
<dbReference type="InterPro" id="IPR000182">
    <property type="entry name" value="GNAT_dom"/>
</dbReference>
<organism evidence="2 3">
    <name type="scientific">Candidatus Thermofonsia Clade 3 bacterium</name>
    <dbReference type="NCBI Taxonomy" id="2364212"/>
    <lineage>
        <taxon>Bacteria</taxon>
        <taxon>Bacillati</taxon>
        <taxon>Chloroflexota</taxon>
        <taxon>Candidatus Thermofontia</taxon>
        <taxon>Candidatus Thermofonsia Clade 3</taxon>
    </lineage>
</organism>
<dbReference type="AlphaFoldDB" id="A0A2M8QCZ7"/>
<dbReference type="GO" id="GO:0016747">
    <property type="term" value="F:acyltransferase activity, transferring groups other than amino-acyl groups"/>
    <property type="evidence" value="ECO:0007669"/>
    <property type="project" value="InterPro"/>
</dbReference>
<dbReference type="InterPro" id="IPR013653">
    <property type="entry name" value="GCN5-like_dom"/>
</dbReference>
<comment type="caution">
    <text evidence="2">The sequence shown here is derived from an EMBL/GenBank/DDBJ whole genome shotgun (WGS) entry which is preliminary data.</text>
</comment>